<dbReference type="AlphaFoldDB" id="A0A6A3Y830"/>
<feature type="compositionally biased region" description="Basic and acidic residues" evidence="1">
    <location>
        <begin position="115"/>
        <end position="125"/>
    </location>
</feature>
<dbReference type="Proteomes" id="UP000433483">
    <property type="component" value="Unassembled WGS sequence"/>
</dbReference>
<dbReference type="EMBL" id="QXGB01000466">
    <property type="protein sequence ID" value="KAE9213889.1"/>
    <property type="molecule type" value="Genomic_DNA"/>
</dbReference>
<organism evidence="2 3">
    <name type="scientific">Phytophthora fragariae</name>
    <dbReference type="NCBI Taxonomy" id="53985"/>
    <lineage>
        <taxon>Eukaryota</taxon>
        <taxon>Sar</taxon>
        <taxon>Stramenopiles</taxon>
        <taxon>Oomycota</taxon>
        <taxon>Peronosporomycetes</taxon>
        <taxon>Peronosporales</taxon>
        <taxon>Peronosporaceae</taxon>
        <taxon>Phytophthora</taxon>
    </lineage>
</organism>
<evidence type="ECO:0000256" key="1">
    <source>
        <dbReference type="SAM" id="MobiDB-lite"/>
    </source>
</evidence>
<proteinExistence type="predicted"/>
<gene>
    <name evidence="2" type="ORF">PF005_g10037</name>
</gene>
<evidence type="ECO:0000313" key="2">
    <source>
        <dbReference type="EMBL" id="KAE9213889.1"/>
    </source>
</evidence>
<dbReference type="OrthoDB" id="129124at2759"/>
<sequence>MRECSPAVADEKEEYEKELEERLFPLDEIELQRRMKKKVEQQKELSLTELSALLDIPEEKLTRARDSSPGVLSSPEYWLRWYKETLDASEAAKRANRDFRSTPEDENQAPKVTSVHKEAGSERFAEVGGDTSGSDRPEPPQPAAVNEATVAENIAILLQPGGASTIASVSPPTPAATESVSPSRRRALVRRAAYLLVKGEEPLGNTPCATCLSPPSTLSERVEELGVETRRPDDGPHERARAVVDHFGLTNDERLIEQILDEVLEAYSRNATQILAKVVERGLRCPRCRSLSELQKRGVKAKRVSFDCSSLFSSRSEALGAHGSRYDREESIHEYVYSVSAPSPKRNRKAGLLEVPEQPEPDNDCTSSLPRGKRLIGSVGGVEAVSVGFIDCVQADLLIDTGAVASLIDARMLKLIGRAYAPLRPCRRDLNSASGHPLRIKGAIDLPLQLAFRAVVDLDENVVTLKSTGEKFSIGSPRVEEMYSSRISSTVRIRPGGQALVVTNVQGEIGEDVTVLVEWLVDLGASVRVARFLCTVQEKKVIVEVCNPSTEEMVIKKGTPLAAISVVPESAFSASAASSPVDGAEPFSPEENASSKRESDWIHAAIAASPTAENASSESMPELDKVLETELKVDFSDSKLGSEQKELFSGLLNSFRDLFEETSLKPGRTDLLEFTIDTGNSAPIKQRPYRVSKAEGDVMKSEIEQYLDLNLIRAS</sequence>
<feature type="region of interest" description="Disordered" evidence="1">
    <location>
        <begin position="577"/>
        <end position="598"/>
    </location>
</feature>
<evidence type="ECO:0008006" key="4">
    <source>
        <dbReference type="Google" id="ProtNLM"/>
    </source>
</evidence>
<feature type="compositionally biased region" description="Basic and acidic residues" evidence="1">
    <location>
        <begin position="91"/>
        <end position="103"/>
    </location>
</feature>
<name>A0A6A3Y830_9STRA</name>
<evidence type="ECO:0000313" key="3">
    <source>
        <dbReference type="Proteomes" id="UP000433483"/>
    </source>
</evidence>
<reference evidence="2 3" key="1">
    <citation type="submission" date="2018-08" db="EMBL/GenBank/DDBJ databases">
        <title>Genomic investigation of the strawberry pathogen Phytophthora fragariae indicates pathogenicity is determined by transcriptional variation in three key races.</title>
        <authorList>
            <person name="Adams T.M."/>
            <person name="Armitage A.D."/>
            <person name="Sobczyk M.K."/>
            <person name="Bates H.J."/>
            <person name="Dunwell J.M."/>
            <person name="Nellist C.F."/>
            <person name="Harrison R.J."/>
        </authorList>
    </citation>
    <scope>NUCLEOTIDE SEQUENCE [LARGE SCALE GENOMIC DNA]</scope>
    <source>
        <strain evidence="2 3">NOV-27</strain>
    </source>
</reference>
<keyword evidence="3" id="KW-1185">Reference proteome</keyword>
<feature type="region of interest" description="Disordered" evidence="1">
    <location>
        <begin position="91"/>
        <end position="143"/>
    </location>
</feature>
<accession>A0A6A3Y830</accession>
<comment type="caution">
    <text evidence="2">The sequence shown here is derived from an EMBL/GenBank/DDBJ whole genome shotgun (WGS) entry which is preliminary data.</text>
</comment>
<protein>
    <recommendedName>
        <fullName evidence="4">Peptidase A2 domain-containing protein</fullName>
    </recommendedName>
</protein>